<name>A0A1F8GFC9_9BACT</name>
<proteinExistence type="predicted"/>
<dbReference type="PANTHER" id="PTHR15394:SF3">
    <property type="entry name" value="SERINE HYDROLASE RBBP9"/>
    <property type="match status" value="1"/>
</dbReference>
<dbReference type="STRING" id="1802695.A3A13_02990"/>
<dbReference type="Gene3D" id="3.40.50.1820">
    <property type="entry name" value="alpha/beta hydrolase"/>
    <property type="match status" value="1"/>
</dbReference>
<dbReference type="InterPro" id="IPR029058">
    <property type="entry name" value="AB_hydrolase_fold"/>
</dbReference>
<reference evidence="1 2" key="1">
    <citation type="journal article" date="2016" name="Nat. Commun.">
        <title>Thousands of microbial genomes shed light on interconnected biogeochemical processes in an aquifer system.</title>
        <authorList>
            <person name="Anantharaman K."/>
            <person name="Brown C.T."/>
            <person name="Hug L.A."/>
            <person name="Sharon I."/>
            <person name="Castelle C.J."/>
            <person name="Probst A.J."/>
            <person name="Thomas B.C."/>
            <person name="Singh A."/>
            <person name="Wilkins M.J."/>
            <person name="Karaoz U."/>
            <person name="Brodie E.L."/>
            <person name="Williams K.H."/>
            <person name="Hubbard S.S."/>
            <person name="Banfield J.F."/>
        </authorList>
    </citation>
    <scope>NUCLEOTIDE SEQUENCE [LARGE SCALE GENOMIC DNA]</scope>
</reference>
<comment type="caution">
    <text evidence="1">The sequence shown here is derived from an EMBL/GenBank/DDBJ whole genome shotgun (WGS) entry which is preliminary data.</text>
</comment>
<accession>A0A1F8GFC9</accession>
<dbReference type="PANTHER" id="PTHR15394">
    <property type="entry name" value="SERINE HYDROLASE RBBP9"/>
    <property type="match status" value="1"/>
</dbReference>
<dbReference type="InterPro" id="IPR010662">
    <property type="entry name" value="RBBP9/YdeN"/>
</dbReference>
<evidence type="ECO:0008006" key="3">
    <source>
        <dbReference type="Google" id="ProtNLM"/>
    </source>
</evidence>
<dbReference type="SUPFAM" id="SSF53474">
    <property type="entry name" value="alpha/beta-Hydrolases"/>
    <property type="match status" value="1"/>
</dbReference>
<evidence type="ECO:0000313" key="1">
    <source>
        <dbReference type="EMBL" id="OGN24013.1"/>
    </source>
</evidence>
<dbReference type="Proteomes" id="UP000178911">
    <property type="component" value="Unassembled WGS sequence"/>
</dbReference>
<dbReference type="GO" id="GO:0016787">
    <property type="term" value="F:hydrolase activity"/>
    <property type="evidence" value="ECO:0007669"/>
    <property type="project" value="InterPro"/>
</dbReference>
<gene>
    <name evidence="1" type="ORF">A3A13_02990</name>
</gene>
<dbReference type="EMBL" id="MGKJ01000014">
    <property type="protein sequence ID" value="OGN24013.1"/>
    <property type="molecule type" value="Genomic_DNA"/>
</dbReference>
<organism evidence="1 2">
    <name type="scientific">Candidatus Yanofskybacteria bacterium RIFCSPLOWO2_01_FULL_43_22</name>
    <dbReference type="NCBI Taxonomy" id="1802695"/>
    <lineage>
        <taxon>Bacteria</taxon>
        <taxon>Candidatus Yanofskyibacteriota</taxon>
    </lineage>
</organism>
<protein>
    <recommendedName>
        <fullName evidence="3">Alpha/beta hydrolase</fullName>
    </recommendedName>
</protein>
<dbReference type="AlphaFoldDB" id="A0A1F8GFC9"/>
<sequence>MKKRVFIIHGWGGNSNEGWLVWLKNQLADRGFKVVVPDMPDTDSPKISVWVNHLKNLVGVCDRDSYFVGHSIGCQAAMRYLEQLPENEKIGGAIFVAGWFNLTDETWDENYTKEIADEWINTQIDFEKIKRHTNNFVLVASDNDPYVALSNAELFRNNFGAKIIILENKGHVSGEDGVNELPVVLEELLKMVK</sequence>
<evidence type="ECO:0000313" key="2">
    <source>
        <dbReference type="Proteomes" id="UP000178911"/>
    </source>
</evidence>
<dbReference type="Pfam" id="PF06821">
    <property type="entry name" value="Ser_hydrolase"/>
    <property type="match status" value="1"/>
</dbReference>